<keyword evidence="1" id="KW-0472">Membrane</keyword>
<feature type="transmembrane region" description="Helical" evidence="1">
    <location>
        <begin position="234"/>
        <end position="253"/>
    </location>
</feature>
<dbReference type="PANTHER" id="PTHR35043:SF7">
    <property type="entry name" value="TRANSCRIPTION FACTOR DOMAIN-CONTAINING PROTEIN"/>
    <property type="match status" value="1"/>
</dbReference>
<organism evidence="2 3">
    <name type="scientific">Zopfia rhizophila CBS 207.26</name>
    <dbReference type="NCBI Taxonomy" id="1314779"/>
    <lineage>
        <taxon>Eukaryota</taxon>
        <taxon>Fungi</taxon>
        <taxon>Dikarya</taxon>
        <taxon>Ascomycota</taxon>
        <taxon>Pezizomycotina</taxon>
        <taxon>Dothideomycetes</taxon>
        <taxon>Dothideomycetes incertae sedis</taxon>
        <taxon>Zopfiaceae</taxon>
        <taxon>Zopfia</taxon>
    </lineage>
</organism>
<evidence type="ECO:0000313" key="2">
    <source>
        <dbReference type="EMBL" id="KAF2193623.1"/>
    </source>
</evidence>
<feature type="transmembrane region" description="Helical" evidence="1">
    <location>
        <begin position="274"/>
        <end position="295"/>
    </location>
</feature>
<proteinExistence type="predicted"/>
<dbReference type="Proteomes" id="UP000800200">
    <property type="component" value="Unassembled WGS sequence"/>
</dbReference>
<protein>
    <submittedName>
        <fullName evidence="2">Uncharacterized protein</fullName>
    </submittedName>
</protein>
<sequence length="321" mass="37334">MPSRLLFLRRQKNWGWRARMIIELCLLKRLFASLKVYSKIPEFERLHIRLNLNSSHNENSITPTNSEGTSTAALRRKPNAHLTFTLSSKRSLENLRSIQEARKSSETAFFERRPRIVAPDRASTPSTQIHRRRWELAAEALQTYPILRDQSFILHSHAEDMSNQVCIHPQPTELLKPYIQNWPYDDLLRNVGGLTVGMILWLSNFIYGGLHAAAWNEHFPTTAEKWLWRASCSYISFAGGLWIILNWVAAAYPPLNEFWERWMDGAKGRIWSRFLGFVVFVCGFSFAAARVYLVLEAFISIRDLPRKAYDTPDWTKVVPHF</sequence>
<reference evidence="2" key="1">
    <citation type="journal article" date="2020" name="Stud. Mycol.">
        <title>101 Dothideomycetes genomes: a test case for predicting lifestyles and emergence of pathogens.</title>
        <authorList>
            <person name="Haridas S."/>
            <person name="Albert R."/>
            <person name="Binder M."/>
            <person name="Bloem J."/>
            <person name="Labutti K."/>
            <person name="Salamov A."/>
            <person name="Andreopoulos B."/>
            <person name="Baker S."/>
            <person name="Barry K."/>
            <person name="Bills G."/>
            <person name="Bluhm B."/>
            <person name="Cannon C."/>
            <person name="Castanera R."/>
            <person name="Culley D."/>
            <person name="Daum C."/>
            <person name="Ezra D."/>
            <person name="Gonzalez J."/>
            <person name="Henrissat B."/>
            <person name="Kuo A."/>
            <person name="Liang C."/>
            <person name="Lipzen A."/>
            <person name="Lutzoni F."/>
            <person name="Magnuson J."/>
            <person name="Mondo S."/>
            <person name="Nolan M."/>
            <person name="Ohm R."/>
            <person name="Pangilinan J."/>
            <person name="Park H.-J."/>
            <person name="Ramirez L."/>
            <person name="Alfaro M."/>
            <person name="Sun H."/>
            <person name="Tritt A."/>
            <person name="Yoshinaga Y."/>
            <person name="Zwiers L.-H."/>
            <person name="Turgeon B."/>
            <person name="Goodwin S."/>
            <person name="Spatafora J."/>
            <person name="Crous P."/>
            <person name="Grigoriev I."/>
        </authorList>
    </citation>
    <scope>NUCLEOTIDE SEQUENCE</scope>
    <source>
        <strain evidence="2">CBS 207.26</strain>
    </source>
</reference>
<keyword evidence="1" id="KW-1133">Transmembrane helix</keyword>
<name>A0A6A6ERG7_9PEZI</name>
<evidence type="ECO:0000256" key="1">
    <source>
        <dbReference type="SAM" id="Phobius"/>
    </source>
</evidence>
<keyword evidence="3" id="KW-1185">Reference proteome</keyword>
<dbReference type="PANTHER" id="PTHR35043">
    <property type="entry name" value="TRANSCRIPTION FACTOR DOMAIN-CONTAINING PROTEIN"/>
    <property type="match status" value="1"/>
</dbReference>
<gene>
    <name evidence="2" type="ORF">K469DRAFT_712411</name>
</gene>
<keyword evidence="1" id="KW-0812">Transmembrane</keyword>
<dbReference type="EMBL" id="ML994613">
    <property type="protein sequence ID" value="KAF2193623.1"/>
    <property type="molecule type" value="Genomic_DNA"/>
</dbReference>
<evidence type="ECO:0000313" key="3">
    <source>
        <dbReference type="Proteomes" id="UP000800200"/>
    </source>
</evidence>
<accession>A0A6A6ERG7</accession>
<feature type="transmembrane region" description="Helical" evidence="1">
    <location>
        <begin position="191"/>
        <end position="214"/>
    </location>
</feature>
<dbReference type="OrthoDB" id="3061561at2759"/>
<dbReference type="AlphaFoldDB" id="A0A6A6ERG7"/>